<reference evidence="9 10" key="1">
    <citation type="submission" date="2020-08" db="EMBL/GenBank/DDBJ databases">
        <title>Exploring microbial biodiversity for novel pathways involved in the catabolism of aromatic compounds derived from lignin.</title>
        <authorList>
            <person name="Elkins J."/>
        </authorList>
    </citation>
    <scope>NUCLEOTIDE SEQUENCE [LARGE SCALE GENOMIC DNA]</scope>
    <source>
        <strain evidence="9 10">B1D3A</strain>
    </source>
</reference>
<organism evidence="9 10">
    <name type="scientific">Sphingobium lignivorans</name>
    <dbReference type="NCBI Taxonomy" id="2735886"/>
    <lineage>
        <taxon>Bacteria</taxon>
        <taxon>Pseudomonadati</taxon>
        <taxon>Pseudomonadota</taxon>
        <taxon>Alphaproteobacteria</taxon>
        <taxon>Sphingomonadales</taxon>
        <taxon>Sphingomonadaceae</taxon>
        <taxon>Sphingobium</taxon>
    </lineage>
</organism>
<feature type="binding site" evidence="7">
    <location>
        <position position="54"/>
    </location>
    <ligand>
        <name>Mg(2+)</name>
        <dbReference type="ChEBI" id="CHEBI:18420"/>
        <label>2</label>
    </ligand>
</feature>
<evidence type="ECO:0000256" key="6">
    <source>
        <dbReference type="ARBA" id="ARBA00022723"/>
    </source>
</evidence>
<evidence type="ECO:0000313" key="10">
    <source>
        <dbReference type="Proteomes" id="UP001138540"/>
    </source>
</evidence>
<feature type="binding site" evidence="7">
    <location>
        <position position="169"/>
    </location>
    <ligand>
        <name>Mg(2+)</name>
        <dbReference type="ChEBI" id="CHEBI:18420"/>
        <label>2</label>
    </ligand>
</feature>
<proteinExistence type="inferred from homology"/>
<evidence type="ECO:0000313" key="9">
    <source>
        <dbReference type="EMBL" id="MBB5987524.1"/>
    </source>
</evidence>
<comment type="caution">
    <text evidence="9">The sequence shown here is derived from an EMBL/GenBank/DDBJ whole genome shotgun (WGS) entry which is preliminary data.</text>
</comment>
<dbReference type="GO" id="GO:0008686">
    <property type="term" value="F:3,4-dihydroxy-2-butanone-4-phosphate synthase activity"/>
    <property type="evidence" value="ECO:0007669"/>
    <property type="project" value="UniProtKB-EC"/>
</dbReference>
<dbReference type="EC" id="4.1.99.12" evidence="3 7"/>
<name>A0ABR6NJR5_9SPHN</name>
<protein>
    <recommendedName>
        <fullName evidence="4 7">3,4-dihydroxy-2-butanone 4-phosphate synthase</fullName>
        <shortName evidence="7 8">DHBP synthase</shortName>
        <ecNumber evidence="3 7">4.1.99.12</ecNumber>
    </recommendedName>
</protein>
<dbReference type="Pfam" id="PF00926">
    <property type="entry name" value="DHBP_synthase"/>
    <property type="match status" value="1"/>
</dbReference>
<keyword evidence="7 8" id="KW-0456">Lyase</keyword>
<comment type="pathway">
    <text evidence="2 7 8">Cofactor biosynthesis; riboflavin biosynthesis; 2-hydroxy-3-oxobutyl phosphate from D-ribulose 5-phosphate: step 1/1.</text>
</comment>
<dbReference type="InterPro" id="IPR000422">
    <property type="entry name" value="DHBP_synthase_RibB"/>
</dbReference>
<dbReference type="PANTHER" id="PTHR21327:SF18">
    <property type="entry name" value="3,4-DIHYDROXY-2-BUTANONE 4-PHOSPHATE SYNTHASE"/>
    <property type="match status" value="1"/>
</dbReference>
<comment type="function">
    <text evidence="1 7 8">Catalyzes the conversion of D-ribulose 5-phosphate to formate and 3,4-dihydroxy-2-butanone 4-phosphate.</text>
</comment>
<keyword evidence="9" id="KW-0378">Hydrolase</keyword>
<keyword evidence="5 7" id="KW-0686">Riboflavin biosynthesis</keyword>
<feature type="binding site" evidence="7">
    <location>
        <begin position="166"/>
        <end position="170"/>
    </location>
    <ligand>
        <name>D-ribulose 5-phosphate</name>
        <dbReference type="ChEBI" id="CHEBI:58121"/>
    </ligand>
</feature>
<accession>A0ABR6NJR5</accession>
<dbReference type="PANTHER" id="PTHR21327">
    <property type="entry name" value="GTP CYCLOHYDROLASE II-RELATED"/>
    <property type="match status" value="1"/>
</dbReference>
<dbReference type="EMBL" id="JACHKA010000001">
    <property type="protein sequence ID" value="MBB5987524.1"/>
    <property type="molecule type" value="Genomic_DNA"/>
</dbReference>
<evidence type="ECO:0000256" key="5">
    <source>
        <dbReference type="ARBA" id="ARBA00022619"/>
    </source>
</evidence>
<dbReference type="HAMAP" id="MF_00180">
    <property type="entry name" value="RibB"/>
    <property type="match status" value="1"/>
</dbReference>
<dbReference type="InterPro" id="IPR017945">
    <property type="entry name" value="DHBP_synth_RibB-like_a/b_dom"/>
</dbReference>
<feature type="site" description="Essential for catalytic activity" evidence="7">
    <location>
        <position position="152"/>
    </location>
</feature>
<sequence length="231" mass="24393">MRHDPCLHPVPDMLEYGVSASGFMPEQPLADIPALLAEARAGRPFILVDDEDRENEGDVVIPASFATASVVNFMARHARGLICLAVAPGIARHLRLEPMVRTNGSVHGTAFTVSIEAARGVTTGISAHDRAHSIATAIAPDAEPADIVSPGHVFPLVARPGGVLERPGHTEAAVDIAAMAGLIPAGVICEIMNEDGTMARLPDLRCFARRHGMLIGAINDLAAWRRKSQGA</sequence>
<dbReference type="Gene3D" id="3.90.870.10">
    <property type="entry name" value="DHBP synthase"/>
    <property type="match status" value="1"/>
</dbReference>
<comment type="similarity">
    <text evidence="7 8">Belongs to the DHBP synthase family.</text>
</comment>
<feature type="site" description="Essential for catalytic activity" evidence="7">
    <location>
        <position position="190"/>
    </location>
</feature>
<comment type="subunit">
    <text evidence="7 8">Homodimer.</text>
</comment>
<evidence type="ECO:0000256" key="4">
    <source>
        <dbReference type="ARBA" id="ARBA00018836"/>
    </source>
</evidence>
<dbReference type="SUPFAM" id="SSF55821">
    <property type="entry name" value="YrdC/RibB"/>
    <property type="match status" value="1"/>
</dbReference>
<dbReference type="NCBIfam" id="TIGR00506">
    <property type="entry name" value="ribB"/>
    <property type="match status" value="1"/>
</dbReference>
<feature type="binding site" evidence="7">
    <location>
        <begin position="53"/>
        <end position="54"/>
    </location>
    <ligand>
        <name>D-ribulose 5-phosphate</name>
        <dbReference type="ChEBI" id="CHEBI:58121"/>
    </ligand>
</feature>
<keyword evidence="10" id="KW-1185">Reference proteome</keyword>
<evidence type="ECO:0000256" key="3">
    <source>
        <dbReference type="ARBA" id="ARBA00012153"/>
    </source>
</evidence>
<keyword evidence="6 7" id="KW-0479">Metal-binding</keyword>
<comment type="cofactor">
    <cofactor evidence="7 8">
        <name>Mg(2+)</name>
        <dbReference type="ChEBI" id="CHEBI:18420"/>
    </cofactor>
    <cofactor evidence="7 8">
        <name>Mn(2+)</name>
        <dbReference type="ChEBI" id="CHEBI:29035"/>
    </cofactor>
    <text evidence="7 8">Binds 2 divalent metal cations per subunit. Magnesium or manganese.</text>
</comment>
<feature type="binding site" evidence="7">
    <location>
        <position position="54"/>
    </location>
    <ligand>
        <name>Mg(2+)</name>
        <dbReference type="ChEBI" id="CHEBI:18420"/>
        <label>1</label>
    </ligand>
</feature>
<gene>
    <name evidence="7" type="primary">ribB</name>
    <name evidence="9" type="ORF">HNP60_003498</name>
</gene>
<evidence type="ECO:0000256" key="1">
    <source>
        <dbReference type="ARBA" id="ARBA00002284"/>
    </source>
</evidence>
<feature type="binding site" evidence="7">
    <location>
        <position position="58"/>
    </location>
    <ligand>
        <name>D-ribulose 5-phosphate</name>
        <dbReference type="ChEBI" id="CHEBI:58121"/>
    </ligand>
</feature>
<keyword evidence="7 8" id="KW-0464">Manganese</keyword>
<evidence type="ECO:0000256" key="2">
    <source>
        <dbReference type="ARBA" id="ARBA00004904"/>
    </source>
</evidence>
<keyword evidence="7 8" id="KW-0460">Magnesium</keyword>
<dbReference type="Proteomes" id="UP001138540">
    <property type="component" value="Unassembled WGS sequence"/>
</dbReference>
<evidence type="ECO:0000256" key="8">
    <source>
        <dbReference type="RuleBase" id="RU003843"/>
    </source>
</evidence>
<dbReference type="GO" id="GO:0003935">
    <property type="term" value="F:GTP cyclohydrolase II activity"/>
    <property type="evidence" value="ECO:0007669"/>
    <property type="project" value="UniProtKB-EC"/>
</dbReference>
<comment type="catalytic activity">
    <reaction evidence="7 8">
        <text>D-ribulose 5-phosphate = (2S)-2-hydroxy-3-oxobutyl phosphate + formate + H(+)</text>
        <dbReference type="Rhea" id="RHEA:18457"/>
        <dbReference type="ChEBI" id="CHEBI:15378"/>
        <dbReference type="ChEBI" id="CHEBI:15740"/>
        <dbReference type="ChEBI" id="CHEBI:58121"/>
        <dbReference type="ChEBI" id="CHEBI:58830"/>
        <dbReference type="EC" id="4.1.99.12"/>
    </reaction>
</comment>
<evidence type="ECO:0000256" key="7">
    <source>
        <dbReference type="HAMAP-Rule" id="MF_00180"/>
    </source>
</evidence>